<dbReference type="Proteomes" id="UP000694404">
    <property type="component" value="Unplaced"/>
</dbReference>
<dbReference type="Gene3D" id="1.10.132.110">
    <property type="entry name" value="Serum amyloid A protein"/>
    <property type="match status" value="2"/>
</dbReference>
<feature type="region of interest" description="Disordered" evidence="2">
    <location>
        <begin position="87"/>
        <end position="129"/>
    </location>
</feature>
<evidence type="ECO:0000313" key="3">
    <source>
        <dbReference type="Ensembl" id="ENSCABP00000014951.1"/>
    </source>
</evidence>
<sequence length="129" mass="14606">MKSEFLFSHCTLSLKILTNLSPVTSVYITLEIDRYIAANPWNRHSKNALNGFSAGDMLHAYSDMREANYKNSDKYFHAPKVISDAREGWQGGISGRGAEDTHQDQEANEWGRSGKDPNHYRPKGLPSKY</sequence>
<dbReference type="GO" id="GO:0005576">
    <property type="term" value="C:extracellular region"/>
    <property type="evidence" value="ECO:0007669"/>
    <property type="project" value="InterPro"/>
</dbReference>
<evidence type="ECO:0000256" key="2">
    <source>
        <dbReference type="SAM" id="MobiDB-lite"/>
    </source>
</evidence>
<evidence type="ECO:0008006" key="5">
    <source>
        <dbReference type="Google" id="ProtNLM"/>
    </source>
</evidence>
<accession>A0A8C0GW76</accession>
<reference evidence="3" key="1">
    <citation type="submission" date="2025-08" db="UniProtKB">
        <authorList>
            <consortium name="Ensembl"/>
        </authorList>
    </citation>
    <scope>IDENTIFICATION</scope>
</reference>
<dbReference type="PANTHER" id="PTHR23424:SF29">
    <property type="entry name" value="SERUM AMYLOID A PROTEIN"/>
    <property type="match status" value="1"/>
</dbReference>
<protein>
    <recommendedName>
        <fullName evidence="5">Serum amyloid A protein</fullName>
    </recommendedName>
</protein>
<dbReference type="GeneTree" id="ENSGT00390000004737"/>
<evidence type="ECO:0000256" key="1">
    <source>
        <dbReference type="ARBA" id="ARBA00007745"/>
    </source>
</evidence>
<keyword evidence="4" id="KW-1185">Reference proteome</keyword>
<dbReference type="InterPro" id="IPR052464">
    <property type="entry name" value="Synovial_Prolif_Regulator"/>
</dbReference>
<reference evidence="3" key="2">
    <citation type="submission" date="2025-09" db="UniProtKB">
        <authorList>
            <consortium name="Ensembl"/>
        </authorList>
    </citation>
    <scope>IDENTIFICATION</scope>
</reference>
<organism evidence="3 4">
    <name type="scientific">Chelonoidis abingdonii</name>
    <name type="common">Abingdon island giant tortoise</name>
    <name type="synonym">Testudo abingdonii</name>
    <dbReference type="NCBI Taxonomy" id="106734"/>
    <lineage>
        <taxon>Eukaryota</taxon>
        <taxon>Metazoa</taxon>
        <taxon>Chordata</taxon>
        <taxon>Craniata</taxon>
        <taxon>Vertebrata</taxon>
        <taxon>Euteleostomi</taxon>
        <taxon>Archelosauria</taxon>
        <taxon>Testudinata</taxon>
        <taxon>Testudines</taxon>
        <taxon>Cryptodira</taxon>
        <taxon>Durocryptodira</taxon>
        <taxon>Testudinoidea</taxon>
        <taxon>Testudinidae</taxon>
        <taxon>Chelonoidis</taxon>
    </lineage>
</organism>
<dbReference type="SMART" id="SM00197">
    <property type="entry name" value="SAA"/>
    <property type="match status" value="1"/>
</dbReference>
<comment type="similarity">
    <text evidence="1">Belongs to the SAA family.</text>
</comment>
<evidence type="ECO:0000313" key="4">
    <source>
        <dbReference type="Proteomes" id="UP000694404"/>
    </source>
</evidence>
<proteinExistence type="inferred from homology"/>
<dbReference type="InterPro" id="IPR000096">
    <property type="entry name" value="Serum_amyloid_A"/>
</dbReference>
<dbReference type="AlphaFoldDB" id="A0A8C0GW76"/>
<dbReference type="Ensembl" id="ENSCABT00000016378.1">
    <property type="protein sequence ID" value="ENSCABP00000014951.1"/>
    <property type="gene ID" value="ENSCABG00000011166.1"/>
</dbReference>
<dbReference type="Pfam" id="PF00277">
    <property type="entry name" value="SAA"/>
    <property type="match status" value="1"/>
</dbReference>
<name>A0A8C0GW76_CHEAB</name>
<dbReference type="PANTHER" id="PTHR23424">
    <property type="entry name" value="SERUM AMYLOID A"/>
    <property type="match status" value="1"/>
</dbReference>